<dbReference type="Proteomes" id="UP000642748">
    <property type="component" value="Unassembled WGS sequence"/>
</dbReference>
<feature type="transmembrane region" description="Helical" evidence="1">
    <location>
        <begin position="41"/>
        <end position="62"/>
    </location>
</feature>
<keyword evidence="1" id="KW-0472">Membrane</keyword>
<accession>A0A8J3VNS8</accession>
<evidence type="ECO:0000256" key="1">
    <source>
        <dbReference type="SAM" id="Phobius"/>
    </source>
</evidence>
<dbReference type="AlphaFoldDB" id="A0A8J3VNS8"/>
<keyword evidence="1" id="KW-1133">Transmembrane helix</keyword>
<sequence>MTNIEDELRALFAERAAGVPVRGDPAERVIRRAARLRRRRNTLFGLVGVAVMVLGGASFQVVREHGRATAAQAVVRAASTYPAIKLDLRVGNELWTTDGRRLRLPGVGAVTWVDRVPAGWVYGGTGGSLRLLAPDGTEVGSWLPADAATVSPDGEEVASVSDANGSRVLVIGRLGAAGVDLVAETTIADRAVPVAFVGPSVVLGRADSTGRISAYDFWDPPAAYRPSWNDRIADVYGATGSRLVGLVSQAPGSTDGCVSYLDLDRRTGLRPAHIGACGLGLPAAAAQAAPSPSGRWLANRTGIGIAFIDLDSPDPSRPSASCVVRGRSAPVWEDDSAVLVATDTGLVRCGPDGQNHEIMVSGLPAGDWDVVPALGR</sequence>
<dbReference type="RefSeq" id="WP_203916254.1">
    <property type="nucleotide sequence ID" value="NZ_BONZ01000008.1"/>
</dbReference>
<comment type="caution">
    <text evidence="2">The sequence shown here is derived from an EMBL/GenBank/DDBJ whole genome shotgun (WGS) entry which is preliminary data.</text>
</comment>
<evidence type="ECO:0000313" key="3">
    <source>
        <dbReference type="Proteomes" id="UP000642748"/>
    </source>
</evidence>
<gene>
    <name evidence="2" type="ORF">Raf01_07100</name>
</gene>
<dbReference type="EMBL" id="BONZ01000008">
    <property type="protein sequence ID" value="GIH12538.1"/>
    <property type="molecule type" value="Genomic_DNA"/>
</dbReference>
<reference evidence="2" key="1">
    <citation type="submission" date="2021-01" db="EMBL/GenBank/DDBJ databases">
        <title>Whole genome shotgun sequence of Rugosimonospora africana NBRC 104875.</title>
        <authorList>
            <person name="Komaki H."/>
            <person name="Tamura T."/>
        </authorList>
    </citation>
    <scope>NUCLEOTIDE SEQUENCE</scope>
    <source>
        <strain evidence="2">NBRC 104875</strain>
    </source>
</reference>
<proteinExistence type="predicted"/>
<keyword evidence="1" id="KW-0812">Transmembrane</keyword>
<name>A0A8J3VNS8_9ACTN</name>
<protein>
    <submittedName>
        <fullName evidence="2">Uncharacterized protein</fullName>
    </submittedName>
</protein>
<dbReference type="SUPFAM" id="SSF50993">
    <property type="entry name" value="Peptidase/esterase 'gauge' domain"/>
    <property type="match status" value="1"/>
</dbReference>
<evidence type="ECO:0000313" key="2">
    <source>
        <dbReference type="EMBL" id="GIH12538.1"/>
    </source>
</evidence>
<organism evidence="2 3">
    <name type="scientific">Rugosimonospora africana</name>
    <dbReference type="NCBI Taxonomy" id="556532"/>
    <lineage>
        <taxon>Bacteria</taxon>
        <taxon>Bacillati</taxon>
        <taxon>Actinomycetota</taxon>
        <taxon>Actinomycetes</taxon>
        <taxon>Micromonosporales</taxon>
        <taxon>Micromonosporaceae</taxon>
        <taxon>Rugosimonospora</taxon>
    </lineage>
</organism>
<keyword evidence="3" id="KW-1185">Reference proteome</keyword>